<dbReference type="AlphaFoldDB" id="A0A388T9V5"/>
<organism evidence="1 2">
    <name type="scientific">Termititenax aidoneus</name>
    <dbReference type="NCBI Taxonomy" id="2218524"/>
    <lineage>
        <taxon>Bacteria</taxon>
        <taxon>Bacillati</taxon>
        <taxon>Candidatus Margulisiibacteriota</taxon>
        <taxon>Candidatus Termititenacia</taxon>
        <taxon>Candidatus Termititenacales</taxon>
        <taxon>Candidatus Termititenacaceae</taxon>
        <taxon>Candidatus Termititenax</taxon>
    </lineage>
</organism>
<keyword evidence="2" id="KW-1185">Reference proteome</keyword>
<dbReference type="Proteomes" id="UP000269352">
    <property type="component" value="Unassembled WGS sequence"/>
</dbReference>
<dbReference type="EMBL" id="BGZN01000006">
    <property type="protein sequence ID" value="GBR73166.1"/>
    <property type="molecule type" value="Genomic_DNA"/>
</dbReference>
<proteinExistence type="predicted"/>
<evidence type="ECO:0000313" key="1">
    <source>
        <dbReference type="EMBL" id="GBR73166.1"/>
    </source>
</evidence>
<evidence type="ECO:0000313" key="2">
    <source>
        <dbReference type="Proteomes" id="UP000269352"/>
    </source>
</evidence>
<reference evidence="1 2" key="1">
    <citation type="journal article" date="2019" name="ISME J.">
        <title>Genome analyses of uncultured TG2/ZB3 bacteria in 'Margulisbacteria' specifically attached to ectosymbiotic spirochetes of protists in the termite gut.</title>
        <authorList>
            <person name="Utami Y.D."/>
            <person name="Kuwahara H."/>
            <person name="Igai K."/>
            <person name="Murakami T."/>
            <person name="Sugaya K."/>
            <person name="Morikawa T."/>
            <person name="Nagura Y."/>
            <person name="Yuki M."/>
            <person name="Deevong P."/>
            <person name="Inoue T."/>
            <person name="Kihara K."/>
            <person name="Lo N."/>
            <person name="Yamada A."/>
            <person name="Ohkuma M."/>
            <person name="Hongoh Y."/>
        </authorList>
    </citation>
    <scope>NUCLEOTIDE SEQUENCE [LARGE SCALE GENOMIC DNA]</scope>
    <source>
        <strain evidence="1">NkOx7-01</strain>
    </source>
</reference>
<comment type="caution">
    <text evidence="1">The sequence shown here is derived from an EMBL/GenBank/DDBJ whole genome shotgun (WGS) entry which is preliminary data.</text>
</comment>
<protein>
    <submittedName>
        <fullName evidence="1">Uncharacterized protein</fullName>
    </submittedName>
</protein>
<accession>A0A388T9V5</accession>
<name>A0A388T9V5_TERA1</name>
<sequence>MVRVGINEIIANQLVKTVDDFNRADSNTIGNGWGKTDISSSQYPTPLRIKNNAVSCLASGGEVQSGIIYKNIVNCLEYDVYAEIIFTFNSGTWSTMNRFSFVLFGDKTNIAYQTGVPPTGIGVSVSSSAPNLDVQFSVKGTSVFSAPSAMTFSYGDRISYRARITRAGSIKAKIWLTINSEPTNWQYIYIAPTAPVGLFNNNDIIAYMEAQTANGSSGETDLDFISVTNKNSMLLNFFLPSQSGNKLTTSVALPVADSANETPTVSGLAGYLG</sequence>
<gene>
    <name evidence="1" type="ORF">NO1_0596</name>
</gene>